<protein>
    <submittedName>
        <fullName evidence="1">Uncharacterized protein</fullName>
    </submittedName>
</protein>
<proteinExistence type="predicted"/>
<reference evidence="1" key="1">
    <citation type="submission" date="2020-03" db="EMBL/GenBank/DDBJ databases">
        <title>The deep terrestrial virosphere.</title>
        <authorList>
            <person name="Holmfeldt K."/>
            <person name="Nilsson E."/>
            <person name="Simone D."/>
            <person name="Lopez-Fernandez M."/>
            <person name="Wu X."/>
            <person name="de Brujin I."/>
            <person name="Lundin D."/>
            <person name="Andersson A."/>
            <person name="Bertilsson S."/>
            <person name="Dopson M."/>
        </authorList>
    </citation>
    <scope>NUCLEOTIDE SEQUENCE</scope>
    <source>
        <strain evidence="1">MM171A00247</strain>
        <strain evidence="2">MM171B00144</strain>
    </source>
</reference>
<evidence type="ECO:0000313" key="2">
    <source>
        <dbReference type="EMBL" id="QJB04977.1"/>
    </source>
</evidence>
<name>A0A6H1Z760_9ZZZZ</name>
<dbReference type="AlphaFoldDB" id="A0A6H1Z760"/>
<evidence type="ECO:0000313" key="1">
    <source>
        <dbReference type="EMBL" id="QJA43299.1"/>
    </source>
</evidence>
<organism evidence="1">
    <name type="scientific">viral metagenome</name>
    <dbReference type="NCBI Taxonomy" id="1070528"/>
    <lineage>
        <taxon>unclassified sequences</taxon>
        <taxon>metagenomes</taxon>
        <taxon>organismal metagenomes</taxon>
    </lineage>
</organism>
<gene>
    <name evidence="1" type="ORF">MM171A00247_0013</name>
    <name evidence="2" type="ORF">MM171B00144_0016</name>
</gene>
<dbReference type="EMBL" id="MT143700">
    <property type="protein sequence ID" value="QJA43299.1"/>
    <property type="molecule type" value="Genomic_DNA"/>
</dbReference>
<accession>A0A6H1Z760</accession>
<dbReference type="EMBL" id="MT143893">
    <property type="protein sequence ID" value="QJB04977.1"/>
    <property type="molecule type" value="Genomic_DNA"/>
</dbReference>
<sequence>MNIKNNPIKLRIATPAEAEFGRSMITPHEERHNCGGYSFYMEQPQYVLVSTINLNLYGGFENNNGEIESSGWLGR</sequence>